<dbReference type="Proteomes" id="UP000185839">
    <property type="component" value="Unassembled WGS sequence"/>
</dbReference>
<dbReference type="Gene3D" id="3.20.20.410">
    <property type="entry name" value="Protein of unknown function UPF0759"/>
    <property type="match status" value="1"/>
</dbReference>
<name>A0A1N7KDD7_9FLAO</name>
<evidence type="ECO:0000313" key="2">
    <source>
        <dbReference type="Proteomes" id="UP000185839"/>
    </source>
</evidence>
<dbReference type="EMBL" id="FTOI01000003">
    <property type="protein sequence ID" value="SIS59591.1"/>
    <property type="molecule type" value="Genomic_DNA"/>
</dbReference>
<dbReference type="PANTHER" id="PTHR30348:SF4">
    <property type="entry name" value="DUF72 DOMAIN-CONTAINING PROTEIN"/>
    <property type="match status" value="1"/>
</dbReference>
<reference evidence="2" key="1">
    <citation type="submission" date="2017-01" db="EMBL/GenBank/DDBJ databases">
        <authorList>
            <person name="Varghese N."/>
            <person name="Submissions S."/>
        </authorList>
    </citation>
    <scope>NUCLEOTIDE SEQUENCE [LARGE SCALE GENOMIC DNA]</scope>
    <source>
        <strain evidence="2">DSM 23145</strain>
    </source>
</reference>
<evidence type="ECO:0000313" key="1">
    <source>
        <dbReference type="EMBL" id="SIS59591.1"/>
    </source>
</evidence>
<gene>
    <name evidence="1" type="ORF">SAMN05421789_103143</name>
</gene>
<keyword evidence="2" id="KW-1185">Reference proteome</keyword>
<sequence>MKNKKYVGCSGFAQSYWKGIFYPEDLPSRDYLPFYSTKISAVEINSTFYHRPTFKTLERWYNGTGPHFKFFIKIPKTFTHLQKLQNVKALAADFCTHISSGLKEKLAGFLYQLPPSFHCTEGNLLLLLEAVEPKYLNVVEFRHESWWNVEVLQKLKQKKIVFCGVSFSKNLIDEVMINNNEFLYYRFHGVPVLFKSEYSENELEVIAKKISKFSGTSFVFFNNTWGTAGIKNALQMQKLLK</sequence>
<dbReference type="InterPro" id="IPR002763">
    <property type="entry name" value="DUF72"/>
</dbReference>
<dbReference type="Pfam" id="PF01904">
    <property type="entry name" value="DUF72"/>
    <property type="match status" value="1"/>
</dbReference>
<dbReference type="InterPro" id="IPR036520">
    <property type="entry name" value="UPF0759_sf"/>
</dbReference>
<dbReference type="OrthoDB" id="9780310at2"/>
<dbReference type="SUPFAM" id="SSF117396">
    <property type="entry name" value="TM1631-like"/>
    <property type="match status" value="1"/>
</dbReference>
<organism evidence="1 2">
    <name type="scientific">Kaistella chaponensis</name>
    <dbReference type="NCBI Taxonomy" id="713588"/>
    <lineage>
        <taxon>Bacteria</taxon>
        <taxon>Pseudomonadati</taxon>
        <taxon>Bacteroidota</taxon>
        <taxon>Flavobacteriia</taxon>
        <taxon>Flavobacteriales</taxon>
        <taxon>Weeksellaceae</taxon>
        <taxon>Chryseobacterium group</taxon>
        <taxon>Kaistella</taxon>
    </lineage>
</organism>
<dbReference type="AlphaFoldDB" id="A0A1N7KDD7"/>
<dbReference type="STRING" id="713588.SAMN05421789_103143"/>
<dbReference type="PANTHER" id="PTHR30348">
    <property type="entry name" value="UNCHARACTERIZED PROTEIN YECE"/>
    <property type="match status" value="1"/>
</dbReference>
<protein>
    <submittedName>
        <fullName evidence="1">Uncharacterized conserved protein YecE, DUF72 family</fullName>
    </submittedName>
</protein>
<accession>A0A1N7KDD7</accession>
<dbReference type="RefSeq" id="WP_076385741.1">
    <property type="nucleotide sequence ID" value="NZ_FTOI01000003.1"/>
</dbReference>
<proteinExistence type="predicted"/>